<accession>A0ABT2M0G9</accession>
<dbReference type="SUPFAM" id="SSF81340">
    <property type="entry name" value="Clc chloride channel"/>
    <property type="match status" value="1"/>
</dbReference>
<dbReference type="PRINTS" id="PR00762">
    <property type="entry name" value="CLCHANNEL"/>
</dbReference>
<dbReference type="PANTHER" id="PTHR43427">
    <property type="entry name" value="CHLORIDE CHANNEL PROTEIN CLC-E"/>
    <property type="match status" value="1"/>
</dbReference>
<keyword evidence="7" id="KW-1185">Reference proteome</keyword>
<evidence type="ECO:0000256" key="5">
    <source>
        <dbReference type="SAM" id="Phobius"/>
    </source>
</evidence>
<dbReference type="InterPro" id="IPR001807">
    <property type="entry name" value="ClC"/>
</dbReference>
<dbReference type="InterPro" id="IPR014743">
    <property type="entry name" value="Cl-channel_core"/>
</dbReference>
<organism evidence="6 7">
    <name type="scientific">Eubacterium album</name>
    <dbReference type="NCBI Taxonomy" id="2978477"/>
    <lineage>
        <taxon>Bacteria</taxon>
        <taxon>Bacillati</taxon>
        <taxon>Bacillota</taxon>
        <taxon>Clostridia</taxon>
        <taxon>Eubacteriales</taxon>
        <taxon>Eubacteriaceae</taxon>
        <taxon>Eubacterium</taxon>
    </lineage>
</organism>
<feature type="transmembrane region" description="Helical" evidence="5">
    <location>
        <begin position="65"/>
        <end position="85"/>
    </location>
</feature>
<feature type="transmembrane region" description="Helical" evidence="5">
    <location>
        <begin position="267"/>
        <end position="285"/>
    </location>
</feature>
<comment type="caution">
    <text evidence="6">The sequence shown here is derived from an EMBL/GenBank/DDBJ whole genome shotgun (WGS) entry which is preliminary data.</text>
</comment>
<dbReference type="InterPro" id="IPR050368">
    <property type="entry name" value="ClC-type_chloride_channel"/>
</dbReference>
<evidence type="ECO:0000256" key="4">
    <source>
        <dbReference type="ARBA" id="ARBA00023136"/>
    </source>
</evidence>
<feature type="transmembrane region" description="Helical" evidence="5">
    <location>
        <begin position="332"/>
        <end position="352"/>
    </location>
</feature>
<dbReference type="EMBL" id="JAODBU010000003">
    <property type="protein sequence ID" value="MCT7398117.1"/>
    <property type="molecule type" value="Genomic_DNA"/>
</dbReference>
<keyword evidence="3 5" id="KW-1133">Transmembrane helix</keyword>
<keyword evidence="2 5" id="KW-0812">Transmembrane</keyword>
<feature type="transmembrane region" description="Helical" evidence="5">
    <location>
        <begin position="157"/>
        <end position="182"/>
    </location>
</feature>
<dbReference type="PANTHER" id="PTHR43427:SF12">
    <property type="entry name" value="CHLORIDE TRANSPORTER"/>
    <property type="match status" value="1"/>
</dbReference>
<protein>
    <submittedName>
        <fullName evidence="6">Chloride channel protein</fullName>
    </submittedName>
</protein>
<evidence type="ECO:0000313" key="7">
    <source>
        <dbReference type="Proteomes" id="UP001431199"/>
    </source>
</evidence>
<keyword evidence="4 5" id="KW-0472">Membrane</keyword>
<evidence type="ECO:0000256" key="1">
    <source>
        <dbReference type="ARBA" id="ARBA00004141"/>
    </source>
</evidence>
<dbReference type="Proteomes" id="UP001431199">
    <property type="component" value="Unassembled WGS sequence"/>
</dbReference>
<gene>
    <name evidence="6" type="ORF">N5B56_03310</name>
</gene>
<feature type="transmembrane region" description="Helical" evidence="5">
    <location>
        <begin position="359"/>
        <end position="383"/>
    </location>
</feature>
<evidence type="ECO:0000256" key="3">
    <source>
        <dbReference type="ARBA" id="ARBA00022989"/>
    </source>
</evidence>
<comment type="subcellular location">
    <subcellularLocation>
        <location evidence="1">Membrane</location>
        <topology evidence="1">Multi-pass membrane protein</topology>
    </subcellularLocation>
</comment>
<feature type="transmembrane region" description="Helical" evidence="5">
    <location>
        <begin position="389"/>
        <end position="408"/>
    </location>
</feature>
<dbReference type="Pfam" id="PF00654">
    <property type="entry name" value="Voltage_CLC"/>
    <property type="match status" value="1"/>
</dbReference>
<sequence>MESMDSKRNKSKVIIRYYYDRVSRDVGNFFKWIALAILTGLVVGGASSIFAGCIKWVTEYRNNNIWVFMILPIVGVAIVFMYQIIDPHDGGTNQVLSTIRSRGDVPLKAAPLIFVSTLLTHLTGGSAGREGASIQFGGSIGNWLGKLVKLDEFDHHVMIMCGMSAAFAAVFGTPMAAAVFAMEVVSVGVMYYAALLPCVVASIIAAEFATGMGIDPETFSVTRIPALTVETGFKMAIISVGCAMVSIMFCIALKFVAKIYGKYLKNLYARVFVAGCVVIAITMILNTKDYMGAGNELIARAIETGQARPLDFLWKMILTAVTMRAGYRGGEIVPAFSVGATFGCVAGQLLGFQPELAAAAGMVALFCGVTNCPITSMLISFELFGFSGVAYYLIAISISYSLSGYYSLYKDQTIVYSKYKAKYINKRTR</sequence>
<feature type="transmembrane region" description="Helical" evidence="5">
    <location>
        <begin position="29"/>
        <end position="53"/>
    </location>
</feature>
<feature type="transmembrane region" description="Helical" evidence="5">
    <location>
        <begin position="189"/>
        <end position="212"/>
    </location>
</feature>
<proteinExistence type="predicted"/>
<evidence type="ECO:0000256" key="2">
    <source>
        <dbReference type="ARBA" id="ARBA00022692"/>
    </source>
</evidence>
<evidence type="ECO:0000313" key="6">
    <source>
        <dbReference type="EMBL" id="MCT7398117.1"/>
    </source>
</evidence>
<dbReference type="Gene3D" id="1.10.3080.10">
    <property type="entry name" value="Clc chloride channel"/>
    <property type="match status" value="1"/>
</dbReference>
<name>A0ABT2M0G9_9FIRM</name>
<feature type="transmembrane region" description="Helical" evidence="5">
    <location>
        <begin position="232"/>
        <end position="255"/>
    </location>
</feature>
<reference evidence="6" key="1">
    <citation type="submission" date="2022-09" db="EMBL/GenBank/DDBJ databases">
        <title>Eubacterium sp. LFL-14 isolated from human feces.</title>
        <authorList>
            <person name="Liu F."/>
        </authorList>
    </citation>
    <scope>NUCLEOTIDE SEQUENCE</scope>
    <source>
        <strain evidence="6">LFL-14</strain>
    </source>
</reference>